<proteinExistence type="predicted"/>
<evidence type="ECO:0008006" key="4">
    <source>
        <dbReference type="Google" id="ProtNLM"/>
    </source>
</evidence>
<dbReference type="AlphaFoldDB" id="A0A916T3E2"/>
<dbReference type="EMBL" id="BMGC01000009">
    <property type="protein sequence ID" value="GGB29437.1"/>
    <property type="molecule type" value="Genomic_DNA"/>
</dbReference>
<evidence type="ECO:0000313" key="2">
    <source>
        <dbReference type="EMBL" id="GGB29437.1"/>
    </source>
</evidence>
<feature type="signal peptide" evidence="1">
    <location>
        <begin position="1"/>
        <end position="29"/>
    </location>
</feature>
<reference evidence="2" key="1">
    <citation type="journal article" date="2014" name="Int. J. Syst. Evol. Microbiol.">
        <title>Complete genome sequence of Corynebacterium casei LMG S-19264T (=DSM 44701T), isolated from a smear-ripened cheese.</title>
        <authorList>
            <consortium name="US DOE Joint Genome Institute (JGI-PGF)"/>
            <person name="Walter F."/>
            <person name="Albersmeier A."/>
            <person name="Kalinowski J."/>
            <person name="Ruckert C."/>
        </authorList>
    </citation>
    <scope>NUCLEOTIDE SEQUENCE</scope>
    <source>
        <strain evidence="2">CGMCC 1.12827</strain>
    </source>
</reference>
<name>A0A916T3E2_9ACTN</name>
<comment type="caution">
    <text evidence="2">The sequence shown here is derived from an EMBL/GenBank/DDBJ whole genome shotgun (WGS) entry which is preliminary data.</text>
</comment>
<dbReference type="InterPro" id="IPR012338">
    <property type="entry name" value="Beta-lactam/transpept-like"/>
</dbReference>
<dbReference type="PROSITE" id="PS51257">
    <property type="entry name" value="PROKAR_LIPOPROTEIN"/>
    <property type="match status" value="1"/>
</dbReference>
<feature type="chain" id="PRO_5039717297" description="Beta-lactamase enzyme family protein" evidence="1">
    <location>
        <begin position="30"/>
        <end position="296"/>
    </location>
</feature>
<keyword evidence="1" id="KW-0732">Signal</keyword>
<keyword evidence="3" id="KW-1185">Reference proteome</keyword>
<protein>
    <recommendedName>
        <fullName evidence="4">Beta-lactamase enzyme family protein</fullName>
    </recommendedName>
</protein>
<accession>A0A916T3E2</accession>
<evidence type="ECO:0000256" key="1">
    <source>
        <dbReference type="SAM" id="SignalP"/>
    </source>
</evidence>
<dbReference type="RefSeq" id="WP_188586165.1">
    <property type="nucleotide sequence ID" value="NZ_BMGC01000009.1"/>
</dbReference>
<reference evidence="2" key="2">
    <citation type="submission" date="2020-09" db="EMBL/GenBank/DDBJ databases">
        <authorList>
            <person name="Sun Q."/>
            <person name="Zhou Y."/>
        </authorList>
    </citation>
    <scope>NUCLEOTIDE SEQUENCE</scope>
    <source>
        <strain evidence="2">CGMCC 1.12827</strain>
    </source>
</reference>
<dbReference type="Gene3D" id="3.40.710.10">
    <property type="entry name" value="DD-peptidase/beta-lactamase superfamily"/>
    <property type="match status" value="1"/>
</dbReference>
<organism evidence="2 3">
    <name type="scientific">Gordonia jinhuaensis</name>
    <dbReference type="NCBI Taxonomy" id="1517702"/>
    <lineage>
        <taxon>Bacteria</taxon>
        <taxon>Bacillati</taxon>
        <taxon>Actinomycetota</taxon>
        <taxon>Actinomycetes</taxon>
        <taxon>Mycobacteriales</taxon>
        <taxon>Gordoniaceae</taxon>
        <taxon>Gordonia</taxon>
    </lineage>
</organism>
<sequence>MSHPHRRRRNRARLSCAAAALTASTLLVTGCTGDQGLPNVFPEKLTTPSDAGLAAGVGMVGDDLDARFTALQGSVDGDIAMAYAPVGAVTARTLGNIGAQLAWSTIKVPLSIAALRADGSAAQRSVTPAITESDNDAAQRLWSMLGTPEQAADAVQSVIREGGDAITEVPWEGADGPYVTGGQTQWELGQQAIFADHLPCMADTGNVVDLMRHIVPDERWGLAAIDGSASKGGWGPDDDGDYLVRQLAILPNGTGQTAITIAAAPHDGSFSSGISEVNTIAEWIRRNITLFPAGNC</sequence>
<gene>
    <name evidence="2" type="ORF">GCM10011489_16950</name>
</gene>
<dbReference type="Proteomes" id="UP000621454">
    <property type="component" value="Unassembled WGS sequence"/>
</dbReference>
<dbReference type="SUPFAM" id="SSF56601">
    <property type="entry name" value="beta-lactamase/transpeptidase-like"/>
    <property type="match status" value="1"/>
</dbReference>
<evidence type="ECO:0000313" key="3">
    <source>
        <dbReference type="Proteomes" id="UP000621454"/>
    </source>
</evidence>